<feature type="compositionally biased region" description="Basic and acidic residues" evidence="1">
    <location>
        <begin position="308"/>
        <end position="317"/>
    </location>
</feature>
<feature type="compositionally biased region" description="Basic residues" evidence="1">
    <location>
        <begin position="474"/>
        <end position="483"/>
    </location>
</feature>
<feature type="compositionally biased region" description="Basic and acidic residues" evidence="1">
    <location>
        <begin position="1268"/>
        <end position="1287"/>
    </location>
</feature>
<dbReference type="EMBL" id="CADCVJ010000108">
    <property type="protein sequence ID" value="CAA9472778.1"/>
    <property type="molecule type" value="Genomic_DNA"/>
</dbReference>
<feature type="compositionally biased region" description="Basic residues" evidence="1">
    <location>
        <begin position="170"/>
        <end position="182"/>
    </location>
</feature>
<feature type="compositionally biased region" description="Basic residues" evidence="1">
    <location>
        <begin position="596"/>
        <end position="614"/>
    </location>
</feature>
<feature type="compositionally biased region" description="Basic residues" evidence="1">
    <location>
        <begin position="1373"/>
        <end position="1393"/>
    </location>
</feature>
<organism evidence="2">
    <name type="scientific">uncultured Solirubrobacteraceae bacterium</name>
    <dbReference type="NCBI Taxonomy" id="1162706"/>
    <lineage>
        <taxon>Bacteria</taxon>
        <taxon>Bacillati</taxon>
        <taxon>Actinomycetota</taxon>
        <taxon>Thermoleophilia</taxon>
        <taxon>Solirubrobacterales</taxon>
        <taxon>Solirubrobacteraceae</taxon>
        <taxon>environmental samples</taxon>
    </lineage>
</organism>
<feature type="compositionally biased region" description="Low complexity" evidence="1">
    <location>
        <begin position="493"/>
        <end position="502"/>
    </location>
</feature>
<feature type="compositionally biased region" description="Basic residues" evidence="1">
    <location>
        <begin position="1174"/>
        <end position="1193"/>
    </location>
</feature>
<feature type="compositionally biased region" description="Basic and acidic residues" evidence="1">
    <location>
        <begin position="834"/>
        <end position="850"/>
    </location>
</feature>
<feature type="compositionally biased region" description="Basic residues" evidence="1">
    <location>
        <begin position="1340"/>
        <end position="1365"/>
    </location>
</feature>
<feature type="compositionally biased region" description="Basic and acidic residues" evidence="1">
    <location>
        <begin position="32"/>
        <end position="51"/>
    </location>
</feature>
<evidence type="ECO:0000313" key="2">
    <source>
        <dbReference type="EMBL" id="CAA9472778.1"/>
    </source>
</evidence>
<feature type="compositionally biased region" description="Basic and acidic residues" evidence="1">
    <location>
        <begin position="1062"/>
        <end position="1072"/>
    </location>
</feature>
<feature type="compositionally biased region" description="Low complexity" evidence="1">
    <location>
        <begin position="392"/>
        <end position="411"/>
    </location>
</feature>
<feature type="compositionally biased region" description="Basic and acidic residues" evidence="1">
    <location>
        <begin position="765"/>
        <end position="774"/>
    </location>
</feature>
<feature type="compositionally biased region" description="Basic and acidic residues" evidence="1">
    <location>
        <begin position="1105"/>
        <end position="1138"/>
    </location>
</feature>
<feature type="non-terminal residue" evidence="2">
    <location>
        <position position="1524"/>
    </location>
</feature>
<feature type="region of interest" description="Disordered" evidence="1">
    <location>
        <begin position="1002"/>
        <end position="1148"/>
    </location>
</feature>
<feature type="region of interest" description="Disordered" evidence="1">
    <location>
        <begin position="514"/>
        <end position="983"/>
    </location>
</feature>
<dbReference type="GO" id="GO:0004355">
    <property type="term" value="F:glutamate synthase (NADPH) activity"/>
    <property type="evidence" value="ECO:0007669"/>
    <property type="project" value="UniProtKB-EC"/>
</dbReference>
<feature type="compositionally biased region" description="Low complexity" evidence="1">
    <location>
        <begin position="84"/>
        <end position="107"/>
    </location>
</feature>
<accession>A0A6J4RFX9</accession>
<feature type="compositionally biased region" description="Low complexity" evidence="1">
    <location>
        <begin position="463"/>
        <end position="473"/>
    </location>
</feature>
<feature type="compositionally biased region" description="Low complexity" evidence="1">
    <location>
        <begin position="445"/>
        <end position="455"/>
    </location>
</feature>
<feature type="compositionally biased region" description="Basic and acidic residues" evidence="1">
    <location>
        <begin position="662"/>
        <end position="678"/>
    </location>
</feature>
<keyword evidence="2" id="KW-0560">Oxidoreductase</keyword>
<feature type="compositionally biased region" description="Basic and acidic residues" evidence="1">
    <location>
        <begin position="244"/>
        <end position="262"/>
    </location>
</feature>
<feature type="compositionally biased region" description="Basic and acidic residues" evidence="1">
    <location>
        <begin position="565"/>
        <end position="585"/>
    </location>
</feature>
<feature type="compositionally biased region" description="Low complexity" evidence="1">
    <location>
        <begin position="1216"/>
        <end position="1230"/>
    </location>
</feature>
<sequence>ASHFAADFSRRPLRPVQRARRVRRGLRRAPRRGGDARDGPARAARPGEPRAPRGGGRGSQHGRRRRDPAADAARVLRRGGRGPAGPRGLRGLRLLPPARRGAAGRVRGLPRGRHARGGPGGHRLARRPGRHGPRRRDRRPLRAPHPPAVRRSRAAAGRRSGRLRAQALRHPPRRRDRRRSRPRHPELLLAAHRLQGDAHRAAGDGLLPRPAGRAGRECAGARALALLHQHLPVVGARPSVPADRPQRGDQHAARQRQLDARARVAAGLRAVRRRPRQGPADRAPGRIGLGDLRQRAGAADPGRAVAAARDHDDDPGGLRRPRRHPGSSARLLRLPRLPDGALGRARGGRVHRRPGDRRHARSQRPAAGALDGDQGRLGHPRLGDRRHRRAGLQRAAQGAAAARQALPGRPRAGPHRARRGGQARDRHPAALRRVVRRGRRPPRRPAAARAGLRPLPAHPPAPAGVRLHAGGPARPHHAAGRQRRGADRLDGQRLGARRPLGPPAAAVRLLQAALRPGHQPADRPDPRGRGHERRDRRGLGGQPARRVARARAPARDGPARAAQRRAREAAPGRLVDLPRPDDRRHLAGRRGPGGPRGRRRAHLRGGLRRARLGRQRPDPVRSRHLVRSRADPVAARRLGGPQPPRARWHPSADRPGGGVGRAARDPPLRHADRLRRLGDQPVPALRDPRRARRRRPRQGRRGPRRGARPHCQGDRQGPAQDAVEDGHLHGPVVLRRADLRGRRPGAGPGRGALHRHRVAHRRDRHGGPRRRDARAPPPGLSAQRDGPAAGRRRLRLAPRRRAPHVESRDHLAAAACGAPRGPRDLRRVRPPGQRRRDAPGHAARPHEVPLRRGRRHPDRGGGAGVGDRQALRHGRHVARLPVARGAREPGHRHEPHRRALELGRGRRGSGALHARRQRRLAALGDQAGRLGPLRGQHPLPGQRRRAADQDGPGRQAGGGRPASGPQGRLLHRPHPLHHAGRGADLAAAPSRHLLDRGPQAADLRPALRQPGRAHLGQAGRRGRRRDRGRGRRQGQRRPRPDRGPRRRHRSLAAVVGPLGRHPVGDRPRRDAADAGPQRPALADGGADRRAAQDGPRRGHRRPARGRRDGLRDRPADRDGLHHDARLPPEHLPGGHRDAGPGAAQALQRPAGARGQLLLLRRRGGSPDHGPARHPAFRRPGRPHRPARARHRHRPLEGARRRPLGHPASARRRAGHRAGPLLPAGLAARGAPRLEADRARPSGDRRAPPGDRRAADPQHRPRDRRHPLARGDRGARLRRPEVRDDPADLPRLGGTVVRRLARARHRAQPVRRRQRLRRQGALGRRARRAPARGRGLSGRDQRRRRQHGALRGHPRPRLLPRARGRALRGAQLGRQRRRRGRRRPRLRVHDRRAGRGAGPHGAQLRRRHERWHRLRPRSRRHLRAPLQHGSGRLRCDGRGRRGRAPHAGQRARPAHRLAGRRAPPGRLGRRAGALPEGHAPRLQARPAGARRGRRPRGGGPAHGATSGLDGRRRLRHRRDRGGERL</sequence>
<feature type="compositionally biased region" description="Low complexity" evidence="1">
    <location>
        <begin position="1459"/>
        <end position="1486"/>
    </location>
</feature>
<protein>
    <submittedName>
        <fullName evidence="2">Glutamate synthase [NADPH] large chain</fullName>
        <ecNumber evidence="2">1.4.1.13</ecNumber>
    </submittedName>
</protein>
<feature type="non-terminal residue" evidence="2">
    <location>
        <position position="1"/>
    </location>
</feature>
<feature type="compositionally biased region" description="Basic and acidic residues" evidence="1">
    <location>
        <begin position="1231"/>
        <end position="1259"/>
    </location>
</feature>
<feature type="compositionally biased region" description="Basic residues" evidence="1">
    <location>
        <begin position="1020"/>
        <end position="1037"/>
    </location>
</feature>
<feature type="compositionally biased region" description="Basic residues" evidence="1">
    <location>
        <begin position="752"/>
        <end position="764"/>
    </location>
</feature>
<feature type="compositionally biased region" description="Basic residues" evidence="1">
    <location>
        <begin position="412"/>
        <end position="421"/>
    </location>
</feature>
<feature type="region of interest" description="Disordered" evidence="1">
    <location>
        <begin position="1"/>
        <end position="184"/>
    </location>
</feature>
<feature type="region of interest" description="Disordered" evidence="1">
    <location>
        <begin position="238"/>
        <end position="502"/>
    </location>
</feature>
<feature type="compositionally biased region" description="Basic residues" evidence="1">
    <location>
        <begin position="689"/>
        <end position="708"/>
    </location>
</feature>
<feature type="compositionally biased region" description="Basic residues" evidence="1">
    <location>
        <begin position="11"/>
        <end position="31"/>
    </location>
</feature>
<feature type="compositionally biased region" description="Basic residues" evidence="1">
    <location>
        <begin position="1298"/>
        <end position="1330"/>
    </location>
</feature>
<feature type="compositionally biased region" description="Low complexity" evidence="1">
    <location>
        <begin position="295"/>
        <end position="307"/>
    </location>
</feature>
<feature type="compositionally biased region" description="Basic residues" evidence="1">
    <location>
        <begin position="790"/>
        <end position="802"/>
    </location>
</feature>
<feature type="region of interest" description="Disordered" evidence="1">
    <location>
        <begin position="1161"/>
        <end position="1524"/>
    </location>
</feature>
<feature type="compositionally biased region" description="Low complexity" evidence="1">
    <location>
        <begin position="326"/>
        <end position="344"/>
    </location>
</feature>
<gene>
    <name evidence="2" type="ORF">AVDCRST_MAG38-1422</name>
</gene>
<reference evidence="2" key="1">
    <citation type="submission" date="2020-02" db="EMBL/GenBank/DDBJ databases">
        <authorList>
            <person name="Meier V. D."/>
        </authorList>
    </citation>
    <scope>NUCLEOTIDE SEQUENCE</scope>
    <source>
        <strain evidence="2">AVDCRST_MAG38</strain>
    </source>
</reference>
<feature type="compositionally biased region" description="Basic residues" evidence="1">
    <location>
        <begin position="1200"/>
        <end position="1215"/>
    </location>
</feature>
<name>A0A6J4RFX9_9ACTN</name>
<feature type="compositionally biased region" description="Basic residues" evidence="1">
    <location>
        <begin position="346"/>
        <end position="362"/>
    </location>
</feature>
<evidence type="ECO:0000256" key="1">
    <source>
        <dbReference type="SAM" id="MobiDB-lite"/>
    </source>
</evidence>
<feature type="compositionally biased region" description="Basic and acidic residues" evidence="1">
    <location>
        <begin position="1085"/>
        <end position="1096"/>
    </location>
</feature>
<proteinExistence type="predicted"/>
<feature type="compositionally biased region" description="Basic and acidic residues" evidence="1">
    <location>
        <begin position="520"/>
        <end position="538"/>
    </location>
</feature>
<feature type="compositionally biased region" description="Basic residues" evidence="1">
    <location>
        <begin position="429"/>
        <end position="443"/>
    </location>
</feature>
<feature type="compositionally biased region" description="Basic residues" evidence="1">
    <location>
        <begin position="123"/>
        <end position="153"/>
    </location>
</feature>
<feature type="compositionally biased region" description="Basic residues" evidence="1">
    <location>
        <begin position="1402"/>
        <end position="1422"/>
    </location>
</feature>
<dbReference type="EC" id="1.4.1.13" evidence="2"/>
<feature type="compositionally biased region" description="Basic residues" evidence="1">
    <location>
        <begin position="969"/>
        <end position="980"/>
    </location>
</feature>
<feature type="compositionally biased region" description="Low complexity" evidence="1">
    <location>
        <begin position="154"/>
        <end position="169"/>
    </location>
</feature>
<feature type="compositionally biased region" description="Basic and acidic residues" evidence="1">
    <location>
        <begin position="885"/>
        <end position="904"/>
    </location>
</feature>